<dbReference type="Gene3D" id="3.30.70.100">
    <property type="match status" value="1"/>
</dbReference>
<protein>
    <recommendedName>
        <fullName evidence="3">ABM domain-containing protein</fullName>
    </recommendedName>
</protein>
<accession>A0ABT9IRJ7</accession>
<dbReference type="RefSeq" id="WP_305997265.1">
    <property type="nucleotide sequence ID" value="NZ_JAVALS010000011.1"/>
</dbReference>
<sequence length="103" mass="11525">MYAVMGTWKVPGSREEMIDGLESSVIPFIKTLPGFLSASFSYDEERGTNHSLLMFSNRESAQRFVDVSYEQRREVQQEAGVERMGEFVVVDVLKMVEAAGAPA</sequence>
<comment type="caution">
    <text evidence="1">The sequence shown here is derived from an EMBL/GenBank/DDBJ whole genome shotgun (WGS) entry which is preliminary data.</text>
</comment>
<proteinExistence type="predicted"/>
<dbReference type="EMBL" id="JAVALS010000011">
    <property type="protein sequence ID" value="MDP5228218.1"/>
    <property type="molecule type" value="Genomic_DNA"/>
</dbReference>
<evidence type="ECO:0000313" key="1">
    <source>
        <dbReference type="EMBL" id="MDP5228218.1"/>
    </source>
</evidence>
<dbReference type="InterPro" id="IPR011008">
    <property type="entry name" value="Dimeric_a/b-barrel"/>
</dbReference>
<reference evidence="1 2" key="1">
    <citation type="submission" date="2023-08" db="EMBL/GenBank/DDBJ databases">
        <title>Arthrobacter horti sp. nov., isolated from forest soil.</title>
        <authorList>
            <person name="Park M."/>
        </authorList>
    </citation>
    <scope>NUCLEOTIDE SEQUENCE [LARGE SCALE GENOMIC DNA]</scope>
    <source>
        <strain evidence="1 2">YJM1</strain>
    </source>
</reference>
<organism evidence="1 2">
    <name type="scientific">Arthrobacter horti</name>
    <dbReference type="NCBI Taxonomy" id="3068273"/>
    <lineage>
        <taxon>Bacteria</taxon>
        <taxon>Bacillati</taxon>
        <taxon>Actinomycetota</taxon>
        <taxon>Actinomycetes</taxon>
        <taxon>Micrococcales</taxon>
        <taxon>Micrococcaceae</taxon>
        <taxon>Arthrobacter</taxon>
    </lineage>
</organism>
<gene>
    <name evidence="1" type="ORF">Q9R02_13715</name>
</gene>
<evidence type="ECO:0008006" key="3">
    <source>
        <dbReference type="Google" id="ProtNLM"/>
    </source>
</evidence>
<evidence type="ECO:0000313" key="2">
    <source>
        <dbReference type="Proteomes" id="UP001232725"/>
    </source>
</evidence>
<keyword evidence="2" id="KW-1185">Reference proteome</keyword>
<dbReference type="SUPFAM" id="SSF54909">
    <property type="entry name" value="Dimeric alpha+beta barrel"/>
    <property type="match status" value="1"/>
</dbReference>
<name>A0ABT9IRJ7_9MICC</name>
<dbReference type="Proteomes" id="UP001232725">
    <property type="component" value="Unassembled WGS sequence"/>
</dbReference>